<evidence type="ECO:0000313" key="8">
    <source>
        <dbReference type="EMBL" id="QDL55152.1"/>
    </source>
</evidence>
<feature type="transmembrane region" description="Helical" evidence="7">
    <location>
        <begin position="20"/>
        <end position="43"/>
    </location>
</feature>
<proteinExistence type="inferred from homology"/>
<feature type="transmembrane region" description="Helical" evidence="7">
    <location>
        <begin position="274"/>
        <end position="294"/>
    </location>
</feature>
<evidence type="ECO:0000256" key="4">
    <source>
        <dbReference type="ARBA" id="ARBA00022989"/>
    </source>
</evidence>
<keyword evidence="3 6" id="KW-0812">Transmembrane</keyword>
<dbReference type="PANTHER" id="PTHR30477:SF13">
    <property type="entry name" value="IRON TRANSPORT SYSTEM MEMBRANE PROTEIN HI_0360-RELATED"/>
    <property type="match status" value="1"/>
</dbReference>
<feature type="transmembrane region" description="Helical" evidence="7">
    <location>
        <begin position="107"/>
        <end position="125"/>
    </location>
</feature>
<dbReference type="InterPro" id="IPR001626">
    <property type="entry name" value="ABC_TroCD"/>
</dbReference>
<accession>A0A515ER63</accession>
<sequence length="305" mass="31858">MDYLLALVWDTVVAPFSEFAFMRRALVATLALALSAAPLGVLLTLRRMSLLGDALSHAVLPGVAIGYMVSGLSLTAMALGGVLAGMLVAGIAGAVSRFTTLKEDASLAAIYLVALALGVTLIASHGTQLDLLHILFGSALGVDRAGLLLVACVSSASVLALALMYRGLVLETFDPVFLSAHHRKGGTLWQRLRHGSWVWQQGFLMLVVINLVAGFQTLGTLMAVGLMMLPAVSAKLWHDTLPAQLLNASGQAVVAGALGLLLSYHCDTPSGPTIIGCAGALYFASLLVAPGGYLPRVLRRPHRVA</sequence>
<dbReference type="Pfam" id="PF00950">
    <property type="entry name" value="ABC-3"/>
    <property type="match status" value="1"/>
</dbReference>
<evidence type="ECO:0000256" key="5">
    <source>
        <dbReference type="ARBA" id="ARBA00023136"/>
    </source>
</evidence>
<dbReference type="GO" id="GO:0043190">
    <property type="term" value="C:ATP-binding cassette (ABC) transporter complex"/>
    <property type="evidence" value="ECO:0007669"/>
    <property type="project" value="InterPro"/>
</dbReference>
<evidence type="ECO:0000256" key="1">
    <source>
        <dbReference type="ARBA" id="ARBA00004141"/>
    </source>
</evidence>
<dbReference type="GO" id="GO:0010043">
    <property type="term" value="P:response to zinc ion"/>
    <property type="evidence" value="ECO:0007669"/>
    <property type="project" value="TreeGrafter"/>
</dbReference>
<dbReference type="KEGG" id="rhg:EXZ61_13805"/>
<feature type="transmembrane region" description="Helical" evidence="7">
    <location>
        <begin position="75"/>
        <end position="95"/>
    </location>
</feature>
<comment type="similarity">
    <text evidence="2 6">Belongs to the ABC-3 integral membrane protein family.</text>
</comment>
<evidence type="ECO:0000313" key="9">
    <source>
        <dbReference type="Proteomes" id="UP000317365"/>
    </source>
</evidence>
<keyword evidence="9" id="KW-1185">Reference proteome</keyword>
<dbReference type="RefSeq" id="WP_142812312.1">
    <property type="nucleotide sequence ID" value="NZ_CP036282.1"/>
</dbReference>
<feature type="transmembrane region" description="Helical" evidence="7">
    <location>
        <begin position="203"/>
        <end position="229"/>
    </location>
</feature>
<dbReference type="EMBL" id="CP036282">
    <property type="protein sequence ID" value="QDL55152.1"/>
    <property type="molecule type" value="Genomic_DNA"/>
</dbReference>
<evidence type="ECO:0000256" key="7">
    <source>
        <dbReference type="SAM" id="Phobius"/>
    </source>
</evidence>
<dbReference type="SUPFAM" id="SSF81345">
    <property type="entry name" value="ABC transporter involved in vitamin B12 uptake, BtuC"/>
    <property type="match status" value="1"/>
</dbReference>
<evidence type="ECO:0000256" key="2">
    <source>
        <dbReference type="ARBA" id="ARBA00008034"/>
    </source>
</evidence>
<name>A0A515ER63_9BURK</name>
<gene>
    <name evidence="8" type="ORF">EXZ61_13805</name>
</gene>
<keyword evidence="5 7" id="KW-0472">Membrane</keyword>
<comment type="subcellular location">
    <subcellularLocation>
        <location evidence="6">Cell membrane</location>
        <topology evidence="6">Multi-pass membrane protein</topology>
    </subcellularLocation>
    <subcellularLocation>
        <location evidence="1">Membrane</location>
        <topology evidence="1">Multi-pass membrane protein</topology>
    </subcellularLocation>
</comment>
<protein>
    <submittedName>
        <fullName evidence="8">Metal ABC transporter permease</fullName>
    </submittedName>
</protein>
<reference evidence="9" key="2">
    <citation type="journal article" date="2020" name="Int. J. Syst. Evol. Microbiol.">
        <title>Genomic insights into a novel species Rhodoferax aquaticus sp. nov., isolated from freshwater.</title>
        <authorList>
            <person name="Li T."/>
            <person name="Zhuo Y."/>
            <person name="Jin C.Z."/>
            <person name="Wu X."/>
            <person name="Ko S.R."/>
            <person name="Jin F.J."/>
            <person name="Ahn C.Y."/>
            <person name="Oh H.M."/>
            <person name="Lee H.G."/>
            <person name="Jin L."/>
        </authorList>
    </citation>
    <scope>NUCLEOTIDE SEQUENCE [LARGE SCALE GENOMIC DNA]</scope>
    <source>
        <strain evidence="9">Gr-4</strain>
    </source>
</reference>
<organism evidence="8 9">
    <name type="scientific">Rhodoferax aquaticus</name>
    <dbReference type="NCBI Taxonomy" id="2527691"/>
    <lineage>
        <taxon>Bacteria</taxon>
        <taxon>Pseudomonadati</taxon>
        <taxon>Pseudomonadota</taxon>
        <taxon>Betaproteobacteria</taxon>
        <taxon>Burkholderiales</taxon>
        <taxon>Comamonadaceae</taxon>
        <taxon>Rhodoferax</taxon>
    </lineage>
</organism>
<dbReference type="GO" id="GO:0055085">
    <property type="term" value="P:transmembrane transport"/>
    <property type="evidence" value="ECO:0007669"/>
    <property type="project" value="InterPro"/>
</dbReference>
<evidence type="ECO:0000256" key="6">
    <source>
        <dbReference type="RuleBase" id="RU003943"/>
    </source>
</evidence>
<dbReference type="Proteomes" id="UP000317365">
    <property type="component" value="Chromosome"/>
</dbReference>
<feature type="transmembrane region" description="Helical" evidence="7">
    <location>
        <begin position="145"/>
        <end position="165"/>
    </location>
</feature>
<dbReference type="InterPro" id="IPR037294">
    <property type="entry name" value="ABC_BtuC-like"/>
</dbReference>
<dbReference type="PANTHER" id="PTHR30477">
    <property type="entry name" value="ABC-TRANSPORTER METAL-BINDING PROTEIN"/>
    <property type="match status" value="1"/>
</dbReference>
<feature type="transmembrane region" description="Helical" evidence="7">
    <location>
        <begin position="50"/>
        <end position="69"/>
    </location>
</feature>
<keyword evidence="4 7" id="KW-1133">Transmembrane helix</keyword>
<keyword evidence="6" id="KW-0813">Transport</keyword>
<reference evidence="9" key="1">
    <citation type="submission" date="2019-02" db="EMBL/GenBank/DDBJ databases">
        <title>Complete genome sequence of Rhodoferax sp. Gr-4.</title>
        <authorList>
            <person name="Jin L."/>
        </authorList>
    </citation>
    <scope>NUCLEOTIDE SEQUENCE [LARGE SCALE GENOMIC DNA]</scope>
    <source>
        <strain evidence="9">Gr-4</strain>
    </source>
</reference>
<dbReference type="AlphaFoldDB" id="A0A515ER63"/>
<evidence type="ECO:0000256" key="3">
    <source>
        <dbReference type="ARBA" id="ARBA00022692"/>
    </source>
</evidence>